<evidence type="ECO:0000259" key="1">
    <source>
        <dbReference type="PROSITE" id="PS51747"/>
    </source>
</evidence>
<gene>
    <name evidence="2" type="ORF">AN216_21880</name>
</gene>
<dbReference type="AlphaFoldDB" id="A0A1E7JWZ8"/>
<comment type="caution">
    <text evidence="2">The sequence shown here is derived from an EMBL/GenBank/DDBJ whole genome shotgun (WGS) entry which is preliminary data.</text>
</comment>
<dbReference type="PATRIC" id="fig|1075402.3.peg.571"/>
<dbReference type="PROSITE" id="PS51747">
    <property type="entry name" value="CYT_DCMP_DEAMINASES_2"/>
    <property type="match status" value="1"/>
</dbReference>
<dbReference type="PANTHER" id="PTHR11079">
    <property type="entry name" value="CYTOSINE DEAMINASE FAMILY MEMBER"/>
    <property type="match status" value="1"/>
</dbReference>
<dbReference type="EMBL" id="LJGU01000147">
    <property type="protein sequence ID" value="OEU96193.1"/>
    <property type="molecule type" value="Genomic_DNA"/>
</dbReference>
<dbReference type="STRING" id="1075402.AN216_21880"/>
<dbReference type="CDD" id="cd01285">
    <property type="entry name" value="nucleoside_deaminase"/>
    <property type="match status" value="1"/>
</dbReference>
<evidence type="ECO:0000313" key="2">
    <source>
        <dbReference type="EMBL" id="OEU96193.1"/>
    </source>
</evidence>
<accession>A0A1E7JWZ8</accession>
<dbReference type="OrthoDB" id="9802676at2"/>
<dbReference type="InterPro" id="IPR016193">
    <property type="entry name" value="Cytidine_deaminase-like"/>
</dbReference>
<dbReference type="InterPro" id="IPR002125">
    <property type="entry name" value="CMP_dCMP_dom"/>
</dbReference>
<dbReference type="PANTHER" id="PTHR11079:SF179">
    <property type="entry name" value="TRNA(ADENINE(34)) DEAMINASE, CHLOROPLASTIC"/>
    <property type="match status" value="1"/>
</dbReference>
<dbReference type="Proteomes" id="UP000176101">
    <property type="component" value="Unassembled WGS sequence"/>
</dbReference>
<dbReference type="Gene3D" id="3.40.140.10">
    <property type="entry name" value="Cytidine Deaminase, domain 2"/>
    <property type="match status" value="1"/>
</dbReference>
<dbReference type="SUPFAM" id="SSF53927">
    <property type="entry name" value="Cytidine deaminase-like"/>
    <property type="match status" value="1"/>
</dbReference>
<evidence type="ECO:0000313" key="3">
    <source>
        <dbReference type="Proteomes" id="UP000176101"/>
    </source>
</evidence>
<dbReference type="Pfam" id="PF00383">
    <property type="entry name" value="dCMP_cyt_deam_1"/>
    <property type="match status" value="1"/>
</dbReference>
<dbReference type="GO" id="GO:0003824">
    <property type="term" value="F:catalytic activity"/>
    <property type="evidence" value="ECO:0007669"/>
    <property type="project" value="InterPro"/>
</dbReference>
<reference evidence="2 3" key="1">
    <citation type="journal article" date="2016" name="Front. Microbiol.">
        <title>Comparative Genomics Analysis of Streptomyces Species Reveals Their Adaptation to the Marine Environment and Their Diversity at the Genomic Level.</title>
        <authorList>
            <person name="Tian X."/>
            <person name="Zhang Z."/>
            <person name="Yang T."/>
            <person name="Chen M."/>
            <person name="Li J."/>
            <person name="Chen F."/>
            <person name="Yang J."/>
            <person name="Li W."/>
            <person name="Zhang B."/>
            <person name="Zhang Z."/>
            <person name="Wu J."/>
            <person name="Zhang C."/>
            <person name="Long L."/>
            <person name="Xiao J."/>
        </authorList>
    </citation>
    <scope>NUCLEOTIDE SEQUENCE [LARGE SCALE GENOMIC DNA]</scope>
    <source>
        <strain evidence="2 3">SCSIO 02100</strain>
    </source>
</reference>
<protein>
    <submittedName>
        <fullName evidence="2">Cytidine deaminase</fullName>
    </submittedName>
</protein>
<name>A0A1E7JWZ8_9ACTN</name>
<proteinExistence type="predicted"/>
<feature type="domain" description="CMP/dCMP-type deaminase" evidence="1">
    <location>
        <begin position="5"/>
        <end position="124"/>
    </location>
</feature>
<dbReference type="RefSeq" id="WP_070198410.1">
    <property type="nucleotide sequence ID" value="NZ_LJGU01000147.1"/>
</dbReference>
<keyword evidence="3" id="KW-1185">Reference proteome</keyword>
<organism evidence="2 3">
    <name type="scientific">Streptomyces oceani</name>
    <dbReference type="NCBI Taxonomy" id="1075402"/>
    <lineage>
        <taxon>Bacteria</taxon>
        <taxon>Bacillati</taxon>
        <taxon>Actinomycetota</taxon>
        <taxon>Actinomycetes</taxon>
        <taxon>Kitasatosporales</taxon>
        <taxon>Streptomycetaceae</taxon>
        <taxon>Streptomyces</taxon>
    </lineage>
</organism>
<sequence length="160" mass="17307">MTVEEVETRHLRRCVALATEALEAGDEPFGSLLVAADGTVLAEDRNRVADGDRTRHPEFALARWAVEHLTPDERAGATVFTSGEHCPMCAAAHAWVGLGRIVYASSSAQLTTWLEELGVAAAPVRPLPIQDVAPGVRVEGPYQDLAQQVRELHRRLHGAA</sequence>